<dbReference type="InterPro" id="IPR000182">
    <property type="entry name" value="GNAT_dom"/>
</dbReference>
<dbReference type="PANTHER" id="PTHR43792">
    <property type="entry name" value="GNAT FAMILY, PUTATIVE (AFU_ORTHOLOGUE AFUA_3G00765)-RELATED-RELATED"/>
    <property type="match status" value="1"/>
</dbReference>
<dbReference type="SUPFAM" id="SSF55729">
    <property type="entry name" value="Acyl-CoA N-acyltransferases (Nat)"/>
    <property type="match status" value="1"/>
</dbReference>
<evidence type="ECO:0000313" key="6">
    <source>
        <dbReference type="Proteomes" id="UP001500866"/>
    </source>
</evidence>
<organism evidence="5 6">
    <name type="scientific">Virgibacillus siamensis</name>
    <dbReference type="NCBI Taxonomy" id="480071"/>
    <lineage>
        <taxon>Bacteria</taxon>
        <taxon>Bacillati</taxon>
        <taxon>Bacillota</taxon>
        <taxon>Bacilli</taxon>
        <taxon>Bacillales</taxon>
        <taxon>Bacillaceae</taxon>
        <taxon>Virgibacillus</taxon>
    </lineage>
</organism>
<dbReference type="Gene3D" id="3.40.630.30">
    <property type="match status" value="1"/>
</dbReference>
<feature type="domain" description="N-acetyltransferase" evidence="4">
    <location>
        <begin position="27"/>
        <end position="176"/>
    </location>
</feature>
<keyword evidence="6" id="KW-1185">Reference proteome</keyword>
<keyword evidence="2" id="KW-0012">Acyltransferase</keyword>
<proteinExistence type="inferred from homology"/>
<dbReference type="InterPro" id="IPR051531">
    <property type="entry name" value="N-acetyltransferase"/>
</dbReference>
<dbReference type="RefSeq" id="WP_343812837.1">
    <property type="nucleotide sequence ID" value="NZ_BAAADS010000015.1"/>
</dbReference>
<reference evidence="6" key="1">
    <citation type="journal article" date="2019" name="Int. J. Syst. Evol. Microbiol.">
        <title>The Global Catalogue of Microorganisms (GCM) 10K type strain sequencing project: providing services to taxonomists for standard genome sequencing and annotation.</title>
        <authorList>
            <consortium name="The Broad Institute Genomics Platform"/>
            <consortium name="The Broad Institute Genome Sequencing Center for Infectious Disease"/>
            <person name="Wu L."/>
            <person name="Ma J."/>
        </authorList>
    </citation>
    <scope>NUCLEOTIDE SEQUENCE [LARGE SCALE GENOMIC DNA]</scope>
    <source>
        <strain evidence="6">JCM 15395</strain>
    </source>
</reference>
<dbReference type="InterPro" id="IPR016181">
    <property type="entry name" value="Acyl_CoA_acyltransferase"/>
</dbReference>
<dbReference type="PANTHER" id="PTHR43792:SF8">
    <property type="entry name" value="[RIBOSOMAL PROTEIN US5]-ALANINE N-ACETYLTRANSFERASE"/>
    <property type="match status" value="1"/>
</dbReference>
<evidence type="ECO:0000256" key="3">
    <source>
        <dbReference type="ARBA" id="ARBA00038502"/>
    </source>
</evidence>
<protein>
    <submittedName>
        <fullName evidence="5">GNAT family N-acetyltransferase</fullName>
    </submittedName>
</protein>
<keyword evidence="1" id="KW-0808">Transferase</keyword>
<gene>
    <name evidence="5" type="ORF">GCM10009001_21160</name>
</gene>
<accession>A0ABP3R5B9</accession>
<evidence type="ECO:0000259" key="4">
    <source>
        <dbReference type="PROSITE" id="PS51186"/>
    </source>
</evidence>
<dbReference type="EMBL" id="BAAADS010000015">
    <property type="protein sequence ID" value="GAA0603852.1"/>
    <property type="molecule type" value="Genomic_DNA"/>
</dbReference>
<name>A0ABP3R5B9_9BACI</name>
<dbReference type="PROSITE" id="PS51186">
    <property type="entry name" value="GNAT"/>
    <property type="match status" value="1"/>
</dbReference>
<evidence type="ECO:0000256" key="2">
    <source>
        <dbReference type="ARBA" id="ARBA00023315"/>
    </source>
</evidence>
<comment type="caution">
    <text evidence="5">The sequence shown here is derived from an EMBL/GenBank/DDBJ whole genome shotgun (WGS) entry which is preliminary data.</text>
</comment>
<sequence>MNASFTVFHWNGDFLWKLCARDSDSLYKFEHENRDFFEKMVPTRGDDYYVPEEFMKRHESLLKEQEKGDSYFYLIKDKGRSILGRINLVDINKQQRKGHLGYRVGKDYIGMGVAKRALAMLLEHMKDLEVHQIHAKTTANNIASQQVLVKNGFTYKGTSAEMFEMNGENLKFVFYEWNSKGFVG</sequence>
<evidence type="ECO:0000313" key="5">
    <source>
        <dbReference type="EMBL" id="GAA0603852.1"/>
    </source>
</evidence>
<dbReference type="Pfam" id="PF13302">
    <property type="entry name" value="Acetyltransf_3"/>
    <property type="match status" value="1"/>
</dbReference>
<dbReference type="Proteomes" id="UP001500866">
    <property type="component" value="Unassembled WGS sequence"/>
</dbReference>
<comment type="similarity">
    <text evidence="3">Belongs to the acetyltransferase family. RimJ subfamily.</text>
</comment>
<evidence type="ECO:0000256" key="1">
    <source>
        <dbReference type="ARBA" id="ARBA00022679"/>
    </source>
</evidence>